<dbReference type="EC" id="6.3.5.1" evidence="7 8"/>
<evidence type="ECO:0000256" key="9">
    <source>
        <dbReference type="RuleBase" id="RU003811"/>
    </source>
</evidence>
<dbReference type="InterPro" id="IPR014729">
    <property type="entry name" value="Rossmann-like_a/b/a_fold"/>
</dbReference>
<dbReference type="SUPFAM" id="SSF56317">
    <property type="entry name" value="Carbon-nitrogen hydrolase"/>
    <property type="match status" value="1"/>
</dbReference>
<dbReference type="AlphaFoldDB" id="A0A1M5UX62"/>
<feature type="active site" description="For glutaminase activity" evidence="7">
    <location>
        <position position="113"/>
    </location>
</feature>
<dbReference type="GO" id="GO:0005524">
    <property type="term" value="F:ATP binding"/>
    <property type="evidence" value="ECO:0007669"/>
    <property type="project" value="UniProtKB-UniRule"/>
</dbReference>
<sequence length="649" mass="72364">MKNNLIKTSAAIPSLRVADVDYNTDQIIELIKGHGKGVIVFPELCITGYTCADLFGSELLLSKAEDALFRIADETADCKGLTAVVSLPVRYENRLYNCAAIVSEGKVCALIPKQYIPTYSEFYEGRWFTSGRDIKGYTINIHGEDIPFGTDILLSDAMSGAVLGVEICEDLWVPDKPSTHMSLAGANIIANPSASDELIGKEEYRRRLVEQQSGSCYLAYIYVSAGMDESSTDLVFSGHSIIAQSGSVLKEDIFEERPFVSSSYIDLTKIMHDRRHQTTFESFEQRTYRKINVSIKAERSDSVTCFELADILDDISYPVSRNPFIPSDDKELGSRCRKILRIQAQGLATRVRMSGIKNLVIGISGGLDSTLALLVCAEARKLVKDIRILTYTMPKKGNTSKLTYNNADRLMKLLADESYEVPIEKGVISHLKDIGHSAEYQGEGDTTYENAQARMRTYILMDAANMKNGLVVGTGDLSELALGWCTYNGDHMSMYAVNASVPKTLVRYVCRAYAKTCGDDELKKTILSICDTPITPELTPTDNGAITQKTEEKIGKYDLNDFFLYYTLRFGFEPARTAAFAMRAYPDVDREEILAAAKRFFTRFFTQQFKRSCLPDGPKVGSVTLSPRGDWRMPSDASYKMWLRDLDIA</sequence>
<dbReference type="UniPathway" id="UPA00253">
    <property type="reaction ID" value="UER00334"/>
</dbReference>
<feature type="binding site" evidence="7">
    <location>
        <position position="195"/>
    </location>
    <ligand>
        <name>L-glutamine</name>
        <dbReference type="ChEBI" id="CHEBI:58359"/>
    </ligand>
</feature>
<evidence type="ECO:0000256" key="4">
    <source>
        <dbReference type="ARBA" id="ARBA00022741"/>
    </source>
</evidence>
<reference evidence="12" key="1">
    <citation type="submission" date="2016-11" db="EMBL/GenBank/DDBJ databases">
        <authorList>
            <person name="Varghese N."/>
            <person name="Submissions S."/>
        </authorList>
    </citation>
    <scope>NUCLEOTIDE SEQUENCE [LARGE SCALE GENOMIC DNA]</scope>
    <source>
        <strain evidence="12">DSM 3071</strain>
    </source>
</reference>
<keyword evidence="12" id="KW-1185">Reference proteome</keyword>
<dbReference type="EMBL" id="FQXK01000006">
    <property type="protein sequence ID" value="SHH67478.1"/>
    <property type="molecule type" value="Genomic_DNA"/>
</dbReference>
<dbReference type="NCBIfam" id="TIGR00552">
    <property type="entry name" value="nadE"/>
    <property type="match status" value="1"/>
</dbReference>
<feature type="binding site" evidence="7">
    <location>
        <begin position="362"/>
        <end position="369"/>
    </location>
    <ligand>
        <name>ATP</name>
        <dbReference type="ChEBI" id="CHEBI:30616"/>
    </ligand>
</feature>
<dbReference type="PIRSF" id="PIRSF006630">
    <property type="entry name" value="NADS_GAT"/>
    <property type="match status" value="1"/>
</dbReference>
<protein>
    <recommendedName>
        <fullName evidence="7 8">Glutamine-dependent NAD(+) synthetase</fullName>
        <ecNumber evidence="7 8">6.3.5.1</ecNumber>
    </recommendedName>
    <alternativeName>
        <fullName evidence="7 8">NAD(+) synthase [glutamine-hydrolyzing]</fullName>
    </alternativeName>
</protein>
<dbReference type="Gene3D" id="1.10.10.1140">
    <property type="entry name" value="Glutamine-dependent NAD+ synthetase, C-terminal domain"/>
    <property type="match status" value="1"/>
</dbReference>
<dbReference type="CDD" id="cd07570">
    <property type="entry name" value="GAT_Gln-NAD-synth"/>
    <property type="match status" value="1"/>
</dbReference>
<feature type="binding site" evidence="7">
    <location>
        <position position="610"/>
    </location>
    <ligand>
        <name>deamido-NAD(+)</name>
        <dbReference type="ChEBI" id="CHEBI:58437"/>
        <note>ligand shared between two neighboring subunits</note>
    </ligand>
</feature>
<comment type="similarity">
    <text evidence="2 7 8">In the C-terminal section; belongs to the NAD synthetase family.</text>
</comment>
<comment type="similarity">
    <text evidence="9">Belongs to the NAD synthetase family.</text>
</comment>
<feature type="binding site" evidence="7">
    <location>
        <position position="119"/>
    </location>
    <ligand>
        <name>L-glutamine</name>
        <dbReference type="ChEBI" id="CHEBI:58359"/>
    </ligand>
</feature>
<dbReference type="InterPro" id="IPR041856">
    <property type="entry name" value="NAD+_synth_C"/>
</dbReference>
<dbReference type="GO" id="GO:0008795">
    <property type="term" value="F:NAD+ synthase activity"/>
    <property type="evidence" value="ECO:0007669"/>
    <property type="project" value="UniProtKB-UniRule"/>
</dbReference>
<comment type="function">
    <text evidence="7">Catalyzes the ATP-dependent amidation of deamido-NAD to form NAD. Uses L-glutamine as a nitrogen source.</text>
</comment>
<dbReference type="Pfam" id="PF00795">
    <property type="entry name" value="CN_hydrolase"/>
    <property type="match status" value="1"/>
</dbReference>
<dbReference type="PANTHER" id="PTHR23090:SF9">
    <property type="entry name" value="GLUTAMINE-DEPENDENT NAD(+) SYNTHETASE"/>
    <property type="match status" value="1"/>
</dbReference>
<dbReference type="InterPro" id="IPR003010">
    <property type="entry name" value="C-N_Hydrolase"/>
</dbReference>
<dbReference type="GeneID" id="89511559"/>
<organism evidence="11 12">
    <name type="scientific">Butyrivibrio fibrisolvens DSM 3071</name>
    <dbReference type="NCBI Taxonomy" id="1121131"/>
    <lineage>
        <taxon>Bacteria</taxon>
        <taxon>Bacillati</taxon>
        <taxon>Bacillota</taxon>
        <taxon>Clostridia</taxon>
        <taxon>Lachnospirales</taxon>
        <taxon>Lachnospiraceae</taxon>
        <taxon>Butyrivibrio</taxon>
    </lineage>
</organism>
<feature type="active site" description="Nucleophile; for glutaminase activity" evidence="7">
    <location>
        <position position="168"/>
    </location>
</feature>
<dbReference type="InterPro" id="IPR036526">
    <property type="entry name" value="C-N_Hydrolase_sf"/>
</dbReference>
<dbReference type="Pfam" id="PF02540">
    <property type="entry name" value="NAD_synthase"/>
    <property type="match status" value="1"/>
</dbReference>
<evidence type="ECO:0000256" key="3">
    <source>
        <dbReference type="ARBA" id="ARBA00022598"/>
    </source>
</evidence>
<evidence type="ECO:0000313" key="11">
    <source>
        <dbReference type="EMBL" id="SHH67478.1"/>
    </source>
</evidence>
<feature type="binding site" evidence="7">
    <location>
        <begin position="484"/>
        <end position="487"/>
    </location>
    <ligand>
        <name>deamido-NAD(+)</name>
        <dbReference type="ChEBI" id="CHEBI:58437"/>
        <note>ligand shared between two neighboring subunits</note>
    </ligand>
</feature>
<evidence type="ECO:0000256" key="6">
    <source>
        <dbReference type="ARBA" id="ARBA00023027"/>
    </source>
</evidence>
<evidence type="ECO:0000256" key="5">
    <source>
        <dbReference type="ARBA" id="ARBA00022840"/>
    </source>
</evidence>
<feature type="domain" description="CN hydrolase" evidence="10">
    <location>
        <begin position="6"/>
        <end position="267"/>
    </location>
</feature>
<keyword evidence="6 7" id="KW-0520">NAD</keyword>
<dbReference type="GO" id="GO:0004359">
    <property type="term" value="F:glutaminase activity"/>
    <property type="evidence" value="ECO:0007669"/>
    <property type="project" value="InterPro"/>
</dbReference>
<evidence type="ECO:0000259" key="10">
    <source>
        <dbReference type="PROSITE" id="PS50263"/>
    </source>
</evidence>
<feature type="binding site" evidence="7">
    <location>
        <position position="450"/>
    </location>
    <ligand>
        <name>deamido-NAD(+)</name>
        <dbReference type="ChEBI" id="CHEBI:58437"/>
        <note>ligand shared between two neighboring subunits</note>
    </ligand>
</feature>
<dbReference type="HAMAP" id="MF_02090">
    <property type="entry name" value="NadE_glutamine_dep"/>
    <property type="match status" value="1"/>
</dbReference>
<feature type="active site" description="Proton acceptor; for glutaminase activity" evidence="7">
    <location>
        <position position="43"/>
    </location>
</feature>
<dbReference type="Proteomes" id="UP000184278">
    <property type="component" value="Unassembled WGS sequence"/>
</dbReference>
<keyword evidence="5 7" id="KW-0067">ATP-binding</keyword>
<proteinExistence type="inferred from homology"/>
<feature type="binding site" evidence="7">
    <location>
        <position position="201"/>
    </location>
    <ligand>
        <name>L-glutamine</name>
        <dbReference type="ChEBI" id="CHEBI:58359"/>
    </ligand>
</feature>
<evidence type="ECO:0000256" key="7">
    <source>
        <dbReference type="HAMAP-Rule" id="MF_02090"/>
    </source>
</evidence>
<evidence type="ECO:0000256" key="2">
    <source>
        <dbReference type="ARBA" id="ARBA00007145"/>
    </source>
</evidence>
<keyword evidence="4 7" id="KW-0547">Nucleotide-binding</keyword>
<dbReference type="RefSeq" id="WP_073385671.1">
    <property type="nucleotide sequence ID" value="NZ_FQXK01000006.1"/>
</dbReference>
<dbReference type="GO" id="GO:0005737">
    <property type="term" value="C:cytoplasm"/>
    <property type="evidence" value="ECO:0007669"/>
    <property type="project" value="InterPro"/>
</dbReference>
<dbReference type="GO" id="GO:0003952">
    <property type="term" value="F:NAD+ synthase (glutamine-hydrolyzing) activity"/>
    <property type="evidence" value="ECO:0007669"/>
    <property type="project" value="UniProtKB-UniRule"/>
</dbReference>
<gene>
    <name evidence="7" type="primary">nadE</name>
    <name evidence="11" type="ORF">SAMN02745229_00775</name>
</gene>
<evidence type="ECO:0000256" key="8">
    <source>
        <dbReference type="PIRNR" id="PIRNR006630"/>
    </source>
</evidence>
<dbReference type="InterPro" id="IPR014445">
    <property type="entry name" value="Gln-dep_NAD_synthase"/>
</dbReference>
<feature type="binding site" evidence="7">
    <location>
        <position position="474"/>
    </location>
    <ligand>
        <name>ATP</name>
        <dbReference type="ChEBI" id="CHEBI:30616"/>
    </ligand>
</feature>
<dbReference type="PANTHER" id="PTHR23090">
    <property type="entry name" value="NH 3 /GLUTAMINE-DEPENDENT NAD + SYNTHETASE"/>
    <property type="match status" value="1"/>
</dbReference>
<evidence type="ECO:0000313" key="12">
    <source>
        <dbReference type="Proteomes" id="UP000184278"/>
    </source>
</evidence>
<dbReference type="STRING" id="1121131.SAMN02745229_00775"/>
<dbReference type="GO" id="GO:0009435">
    <property type="term" value="P:NAD+ biosynthetic process"/>
    <property type="evidence" value="ECO:0007669"/>
    <property type="project" value="UniProtKB-UniRule"/>
</dbReference>
<accession>A0A1M5UX62</accession>
<dbReference type="InterPro" id="IPR022310">
    <property type="entry name" value="NAD/GMP_synthase"/>
</dbReference>
<dbReference type="Gene3D" id="3.40.50.620">
    <property type="entry name" value="HUPs"/>
    <property type="match status" value="1"/>
</dbReference>
<dbReference type="NCBIfam" id="NF002730">
    <property type="entry name" value="PRK02628.1"/>
    <property type="match status" value="1"/>
</dbReference>
<dbReference type="PROSITE" id="PS50263">
    <property type="entry name" value="CN_HYDROLASE"/>
    <property type="match status" value="1"/>
</dbReference>
<dbReference type="CDD" id="cd00553">
    <property type="entry name" value="NAD_synthase"/>
    <property type="match status" value="1"/>
</dbReference>
<dbReference type="SUPFAM" id="SSF52402">
    <property type="entry name" value="Adenine nucleotide alpha hydrolases-like"/>
    <property type="match status" value="1"/>
</dbReference>
<dbReference type="InterPro" id="IPR003694">
    <property type="entry name" value="NAD_synthase"/>
</dbReference>
<feature type="binding site" evidence="7">
    <location>
        <position position="479"/>
    </location>
    <ligand>
        <name>deamido-NAD(+)</name>
        <dbReference type="ChEBI" id="CHEBI:58437"/>
        <note>ligand shared between two neighboring subunits</note>
    </ligand>
</feature>
<evidence type="ECO:0000256" key="1">
    <source>
        <dbReference type="ARBA" id="ARBA00005188"/>
    </source>
</evidence>
<keyword evidence="3 7" id="KW-0436">Ligase</keyword>
<name>A0A1M5UX62_BUTFI</name>
<comment type="catalytic activity">
    <reaction evidence="7 8">
        <text>deamido-NAD(+) + L-glutamine + ATP + H2O = L-glutamate + AMP + diphosphate + NAD(+) + H(+)</text>
        <dbReference type="Rhea" id="RHEA:24384"/>
        <dbReference type="ChEBI" id="CHEBI:15377"/>
        <dbReference type="ChEBI" id="CHEBI:15378"/>
        <dbReference type="ChEBI" id="CHEBI:29985"/>
        <dbReference type="ChEBI" id="CHEBI:30616"/>
        <dbReference type="ChEBI" id="CHEBI:33019"/>
        <dbReference type="ChEBI" id="CHEBI:57540"/>
        <dbReference type="ChEBI" id="CHEBI:58359"/>
        <dbReference type="ChEBI" id="CHEBI:58437"/>
        <dbReference type="ChEBI" id="CHEBI:456215"/>
        <dbReference type="EC" id="6.3.5.1"/>
    </reaction>
</comment>
<dbReference type="Gene3D" id="3.60.110.10">
    <property type="entry name" value="Carbon-nitrogen hydrolase"/>
    <property type="match status" value="1"/>
</dbReference>
<dbReference type="OrthoDB" id="9803818at2"/>
<comment type="pathway">
    <text evidence="1 7 8">Cofactor biosynthesis; NAD(+) biosynthesis; NAD(+) from deamido-NAD(+) (L-Gln route): step 1/1.</text>
</comment>